<dbReference type="AlphaFoldDB" id="A0A6P3XUT3"/>
<dbReference type="GO" id="GO:0005634">
    <property type="term" value="C:nucleus"/>
    <property type="evidence" value="ECO:0007669"/>
    <property type="project" value="UniProtKB-SubCell"/>
</dbReference>
<dbReference type="OrthoDB" id="7696101at2759"/>
<evidence type="ECO:0000313" key="13">
    <source>
        <dbReference type="RefSeq" id="XP_014481789.1"/>
    </source>
</evidence>
<protein>
    <submittedName>
        <fullName evidence="13">Zinc finger BED domain-containing protein 4</fullName>
    </submittedName>
</protein>
<dbReference type="InterPro" id="IPR052035">
    <property type="entry name" value="ZnF_BED_domain_contain"/>
</dbReference>
<evidence type="ECO:0000256" key="2">
    <source>
        <dbReference type="ARBA" id="ARBA00022723"/>
    </source>
</evidence>
<dbReference type="InterPro" id="IPR003656">
    <property type="entry name" value="Znf_BED"/>
</dbReference>
<dbReference type="GO" id="GO:0003677">
    <property type="term" value="F:DNA binding"/>
    <property type="evidence" value="ECO:0007669"/>
    <property type="project" value="UniProtKB-KW"/>
</dbReference>
<keyword evidence="6" id="KW-0238">DNA-binding</keyword>
<dbReference type="GO" id="GO:0009791">
    <property type="term" value="P:post-embryonic development"/>
    <property type="evidence" value="ECO:0007669"/>
    <property type="project" value="UniProtKB-ARBA"/>
</dbReference>
<gene>
    <name evidence="13" type="primary">LOC106748097</name>
</gene>
<evidence type="ECO:0000256" key="10">
    <source>
        <dbReference type="SAM" id="MobiDB-lite"/>
    </source>
</evidence>
<feature type="region of interest" description="Disordered" evidence="10">
    <location>
        <begin position="44"/>
        <end position="63"/>
    </location>
</feature>
<keyword evidence="5" id="KW-0805">Transcription regulation</keyword>
<reference evidence="13" key="1">
    <citation type="submission" date="2025-08" db="UniProtKB">
        <authorList>
            <consortium name="RefSeq"/>
        </authorList>
    </citation>
    <scope>IDENTIFICATION</scope>
</reference>
<evidence type="ECO:0000256" key="8">
    <source>
        <dbReference type="ARBA" id="ARBA00023242"/>
    </source>
</evidence>
<feature type="domain" description="BED-type" evidence="11">
    <location>
        <begin position="2"/>
        <end position="51"/>
    </location>
</feature>
<dbReference type="GeneID" id="106748097"/>
<dbReference type="PANTHER" id="PTHR46481">
    <property type="entry name" value="ZINC FINGER BED DOMAIN-CONTAINING PROTEIN 4"/>
    <property type="match status" value="1"/>
</dbReference>
<evidence type="ECO:0000256" key="4">
    <source>
        <dbReference type="ARBA" id="ARBA00022833"/>
    </source>
</evidence>
<evidence type="ECO:0000256" key="7">
    <source>
        <dbReference type="ARBA" id="ARBA00023163"/>
    </source>
</evidence>
<evidence type="ECO:0000256" key="5">
    <source>
        <dbReference type="ARBA" id="ARBA00023015"/>
    </source>
</evidence>
<evidence type="ECO:0000313" key="12">
    <source>
        <dbReference type="Proteomes" id="UP000515204"/>
    </source>
</evidence>
<dbReference type="Pfam" id="PF05699">
    <property type="entry name" value="Dimer_Tnp_hAT"/>
    <property type="match status" value="1"/>
</dbReference>
<dbReference type="GO" id="GO:0046983">
    <property type="term" value="F:protein dimerization activity"/>
    <property type="evidence" value="ECO:0007669"/>
    <property type="project" value="InterPro"/>
</dbReference>
<name>A0A6P3XUT3_DINQU</name>
<evidence type="ECO:0000256" key="3">
    <source>
        <dbReference type="ARBA" id="ARBA00022771"/>
    </source>
</evidence>
<dbReference type="PANTHER" id="PTHR46481:SF10">
    <property type="entry name" value="ZINC FINGER BED DOMAIN-CONTAINING PROTEIN 39"/>
    <property type="match status" value="1"/>
</dbReference>
<dbReference type="SUPFAM" id="SSF53098">
    <property type="entry name" value="Ribonuclease H-like"/>
    <property type="match status" value="1"/>
</dbReference>
<evidence type="ECO:0000259" key="11">
    <source>
        <dbReference type="PROSITE" id="PS50808"/>
    </source>
</evidence>
<dbReference type="SUPFAM" id="SSF140996">
    <property type="entry name" value="Hermes dimerisation domain"/>
    <property type="match status" value="1"/>
</dbReference>
<keyword evidence="3 9" id="KW-0863">Zinc-finger</keyword>
<keyword evidence="7" id="KW-0804">Transcription</keyword>
<keyword evidence="12" id="KW-1185">Reference proteome</keyword>
<feature type="compositionally biased region" description="Polar residues" evidence="10">
    <location>
        <begin position="83"/>
        <end position="92"/>
    </location>
</feature>
<dbReference type="InterPro" id="IPR012337">
    <property type="entry name" value="RNaseH-like_sf"/>
</dbReference>
<evidence type="ECO:0000256" key="1">
    <source>
        <dbReference type="ARBA" id="ARBA00004123"/>
    </source>
</evidence>
<evidence type="ECO:0000256" key="6">
    <source>
        <dbReference type="ARBA" id="ARBA00023125"/>
    </source>
</evidence>
<keyword evidence="4" id="KW-0862">Zinc</keyword>
<accession>A0A6P3XUT3</accession>
<dbReference type="RefSeq" id="XP_014481789.1">
    <property type="nucleotide sequence ID" value="XM_014626303.1"/>
</dbReference>
<comment type="subcellular location">
    <subcellularLocation>
        <location evidence="1">Nucleus</location>
    </subcellularLocation>
</comment>
<dbReference type="SMART" id="SM00614">
    <property type="entry name" value="ZnF_BED"/>
    <property type="match status" value="1"/>
</dbReference>
<feature type="region of interest" description="Disordered" evidence="10">
    <location>
        <begin position="79"/>
        <end position="102"/>
    </location>
</feature>
<dbReference type="KEGG" id="dqu:106748097"/>
<dbReference type="PROSITE" id="PS50808">
    <property type="entry name" value="ZF_BED"/>
    <property type="match status" value="1"/>
</dbReference>
<organism evidence="12 13">
    <name type="scientific">Dinoponera quadriceps</name>
    <name type="common">South American ant</name>
    <dbReference type="NCBI Taxonomy" id="609295"/>
    <lineage>
        <taxon>Eukaryota</taxon>
        <taxon>Metazoa</taxon>
        <taxon>Ecdysozoa</taxon>
        <taxon>Arthropoda</taxon>
        <taxon>Hexapoda</taxon>
        <taxon>Insecta</taxon>
        <taxon>Pterygota</taxon>
        <taxon>Neoptera</taxon>
        <taxon>Endopterygota</taxon>
        <taxon>Hymenoptera</taxon>
        <taxon>Apocrita</taxon>
        <taxon>Aculeata</taxon>
        <taxon>Formicoidea</taxon>
        <taxon>Formicidae</taxon>
        <taxon>Ponerinae</taxon>
        <taxon>Ponerini</taxon>
        <taxon>Dinoponera</taxon>
    </lineage>
</organism>
<dbReference type="Pfam" id="PF02892">
    <property type="entry name" value="zf-BED"/>
    <property type="match status" value="1"/>
</dbReference>
<dbReference type="GO" id="GO:0008270">
    <property type="term" value="F:zinc ion binding"/>
    <property type="evidence" value="ECO:0007669"/>
    <property type="project" value="UniProtKB-KW"/>
</dbReference>
<sequence length="634" mass="72288">MPKKSKMWFYFKRLDDSTVSCNLCNKHVKSSGNTTNMMKHLNTHNRDASTDEKDNKSEELESCTKKKATKHILYTHWPEFENPDNTNSSHPGTSFEADEEQKPLPVQMNASPIVAALEKMTRYSDDGDRYMQITDSILYFICTDNQPFSIIQCKGFKHLMNELVPLYKIPDKDTMKKRLDEKYDVVAHMFKQKLSEASYVTVSTEILTETAPSRSYLRVAVHFIASGSRKLESGDIEVIELLEHTEYYIRYTLVNALTKWGIDTGKIVAVVTNNEPSMVNAVTQTFGKDKHIICFAHTINLVVENSMKSCEGLDDVIEQVRALVKFAKSNVHVSNELCQRQVNAGTPETEAKKLILDVKAKWNTTFHMIERFVELWNTLGVILYTKHETPRTPTADELVTLKEILDLLRPLEFVAQECSTERYLAVSKVIPLISCALTEYKRSTQTKRLSQKLKEAILAELDGRFGRIEFVNAASFATILDPRFKNIHFRDAQALAEIVYLLRDTIGELSHASSSGEANAEQESKYDLWIHHRLLAHKPKEEDDDASLKDELFLYLASPLASLKDEPLEKWESMKALHPTLYKVAAKYLSIVATSVPADSLFSKTGAQPRDRAAGKRLHKLLFLNSVDPEYWFQ</sequence>
<dbReference type="SUPFAM" id="SSF57667">
    <property type="entry name" value="beta-beta-alpha zinc fingers"/>
    <property type="match status" value="1"/>
</dbReference>
<keyword evidence="2" id="KW-0479">Metal-binding</keyword>
<proteinExistence type="predicted"/>
<dbReference type="Proteomes" id="UP000515204">
    <property type="component" value="Unplaced"/>
</dbReference>
<evidence type="ECO:0000256" key="9">
    <source>
        <dbReference type="PROSITE-ProRule" id="PRU00027"/>
    </source>
</evidence>
<dbReference type="InterPro" id="IPR036236">
    <property type="entry name" value="Znf_C2H2_sf"/>
</dbReference>
<keyword evidence="8" id="KW-0539">Nucleus</keyword>
<dbReference type="InterPro" id="IPR008906">
    <property type="entry name" value="HATC_C_dom"/>
</dbReference>